<name>A0A4R6RSB5_9MICO</name>
<dbReference type="AlphaFoldDB" id="A0A4R6RSB5"/>
<keyword evidence="2" id="KW-1185">Reference proteome</keyword>
<accession>A0A4R6RSB5</accession>
<comment type="caution">
    <text evidence="1">The sequence shown here is derived from an EMBL/GenBank/DDBJ whole genome shotgun (WGS) entry which is preliminary data.</text>
</comment>
<dbReference type="EMBL" id="SNYA01000008">
    <property type="protein sequence ID" value="TDP89741.1"/>
    <property type="molecule type" value="Genomic_DNA"/>
</dbReference>
<evidence type="ECO:0000313" key="1">
    <source>
        <dbReference type="EMBL" id="TDP89741.1"/>
    </source>
</evidence>
<gene>
    <name evidence="1" type="ORF">EDF62_3038</name>
</gene>
<proteinExistence type="predicted"/>
<dbReference type="Proteomes" id="UP000295601">
    <property type="component" value="Unassembled WGS sequence"/>
</dbReference>
<evidence type="ECO:0000313" key="2">
    <source>
        <dbReference type="Proteomes" id="UP000295601"/>
    </source>
</evidence>
<sequence>MERGLQGLFDVNLVHAEVFRTSAERTRGGASLKAEYVGACSVGQGGDNCRESPVVVTGRADLRA</sequence>
<organism evidence="1 2">
    <name type="scientific">Leucobacter luti</name>
    <dbReference type="NCBI Taxonomy" id="340320"/>
    <lineage>
        <taxon>Bacteria</taxon>
        <taxon>Bacillati</taxon>
        <taxon>Actinomycetota</taxon>
        <taxon>Actinomycetes</taxon>
        <taxon>Micrococcales</taxon>
        <taxon>Microbacteriaceae</taxon>
        <taxon>Leucobacter</taxon>
    </lineage>
</organism>
<reference evidence="1 2" key="1">
    <citation type="submission" date="2019-03" db="EMBL/GenBank/DDBJ databases">
        <title>Genomic analyses of the natural microbiome of Caenorhabditis elegans.</title>
        <authorList>
            <person name="Samuel B."/>
        </authorList>
    </citation>
    <scope>NUCLEOTIDE SEQUENCE [LARGE SCALE GENOMIC DNA]</scope>
    <source>
        <strain evidence="1 2">JUb18</strain>
    </source>
</reference>
<protein>
    <submittedName>
        <fullName evidence="1">Uncharacterized protein</fullName>
    </submittedName>
</protein>